<evidence type="ECO:0000256" key="4">
    <source>
        <dbReference type="ARBA" id="ARBA00022723"/>
    </source>
</evidence>
<keyword evidence="8" id="KW-1185">Reference proteome</keyword>
<dbReference type="PANTHER" id="PTHR11079">
    <property type="entry name" value="CYTOSINE DEAMINASE FAMILY MEMBER"/>
    <property type="match status" value="1"/>
</dbReference>
<dbReference type="RefSeq" id="WP_011644429.1">
    <property type="nucleotide sequence ID" value="NC_008347.1"/>
</dbReference>
<feature type="domain" description="CMP/dCMP-type deaminase" evidence="6">
    <location>
        <begin position="6"/>
        <end position="126"/>
    </location>
</feature>
<dbReference type="InterPro" id="IPR016192">
    <property type="entry name" value="APOBEC/CMP_deaminase_Zn-bd"/>
</dbReference>
<protein>
    <recommendedName>
        <fullName evidence="2">diaminohydroxyphosphoribosylaminopyrimidine deaminase</fullName>
        <ecNumber evidence="2">3.5.4.26</ecNumber>
    </recommendedName>
</protein>
<dbReference type="Gene3D" id="3.40.140.10">
    <property type="entry name" value="Cytidine Deaminase, domain 2"/>
    <property type="match status" value="1"/>
</dbReference>
<keyword evidence="7" id="KW-0378">Hydrolase</keyword>
<sequence length="207" mass="21582">MSAIDDARYMDLAVALARAQQGRTAPNPAVGCVLVRDGRIIATGATQDGGRPHAERVALDAAGAEAAGATAYVTLEPCAHHGQTPPCADGLIQAGIERAVIACGDRFEQVSGRGLAILAAAGMTVETGLRETDATSLYAGFFSRLASGLPHIMPDARARGYDGELTARSLDEAKVQIRTFAEAGMNRIRVAPDHPLADCDWPTVMDG</sequence>
<evidence type="ECO:0000313" key="7">
    <source>
        <dbReference type="EMBL" id="ABI66785.1"/>
    </source>
</evidence>
<dbReference type="GO" id="GO:0009231">
    <property type="term" value="P:riboflavin biosynthetic process"/>
    <property type="evidence" value="ECO:0007669"/>
    <property type="project" value="UniProtKB-UniPathway"/>
</dbReference>
<dbReference type="UniPathway" id="UPA00275">
    <property type="reaction ID" value="UER00401"/>
</dbReference>
<dbReference type="InterPro" id="IPR002125">
    <property type="entry name" value="CMP_dCMP_dom"/>
</dbReference>
<dbReference type="InterPro" id="IPR016193">
    <property type="entry name" value="Cytidine_deaminase-like"/>
</dbReference>
<evidence type="ECO:0000313" key="8">
    <source>
        <dbReference type="Proteomes" id="UP000001964"/>
    </source>
</evidence>
<dbReference type="CDD" id="cd01284">
    <property type="entry name" value="Riboflavin_deaminase-reductase"/>
    <property type="match status" value="1"/>
</dbReference>
<gene>
    <name evidence="7" type="ordered locus">Mmar10_2499</name>
</gene>
<dbReference type="GO" id="GO:0008835">
    <property type="term" value="F:diaminohydroxyphosphoribosylaminopyrimidine deaminase activity"/>
    <property type="evidence" value="ECO:0007669"/>
    <property type="project" value="UniProtKB-EC"/>
</dbReference>
<evidence type="ECO:0000256" key="1">
    <source>
        <dbReference type="ARBA" id="ARBA00004882"/>
    </source>
</evidence>
<dbReference type="NCBIfam" id="TIGR00326">
    <property type="entry name" value="eubact_ribD"/>
    <property type="match status" value="1"/>
</dbReference>
<dbReference type="PROSITE" id="PS00903">
    <property type="entry name" value="CYT_DCMP_DEAMINASES_1"/>
    <property type="match status" value="1"/>
</dbReference>
<dbReference type="EC" id="3.5.4.26" evidence="2"/>
<dbReference type="PANTHER" id="PTHR11079:SF162">
    <property type="entry name" value="RIBOFLAVIN BIOSYNTHESIS PROTEIN PYRD, CHLOROPLASTIC"/>
    <property type="match status" value="1"/>
</dbReference>
<accession>Q0ALQ8</accession>
<dbReference type="HOGENOM" id="CLU_036590_10_0_5"/>
<dbReference type="STRING" id="394221.Mmar10_2499"/>
<keyword evidence="3" id="KW-0686">Riboflavin biosynthesis</keyword>
<evidence type="ECO:0000256" key="3">
    <source>
        <dbReference type="ARBA" id="ARBA00022619"/>
    </source>
</evidence>
<name>Q0ALQ8_MARMM</name>
<dbReference type="SUPFAM" id="SSF53927">
    <property type="entry name" value="Cytidine deaminase-like"/>
    <property type="match status" value="1"/>
</dbReference>
<proteinExistence type="predicted"/>
<dbReference type="Pfam" id="PF00383">
    <property type="entry name" value="dCMP_cyt_deam_1"/>
    <property type="match status" value="1"/>
</dbReference>
<reference evidence="7 8" key="1">
    <citation type="submission" date="2006-08" db="EMBL/GenBank/DDBJ databases">
        <title>Complete sequence of Maricaulis maris MCS10.</title>
        <authorList>
            <consortium name="US DOE Joint Genome Institute"/>
            <person name="Copeland A."/>
            <person name="Lucas S."/>
            <person name="Lapidus A."/>
            <person name="Barry K."/>
            <person name="Detter J.C."/>
            <person name="Glavina del Rio T."/>
            <person name="Hammon N."/>
            <person name="Israni S."/>
            <person name="Dalin E."/>
            <person name="Tice H."/>
            <person name="Pitluck S."/>
            <person name="Saunders E."/>
            <person name="Brettin T."/>
            <person name="Bruce D."/>
            <person name="Han C."/>
            <person name="Tapia R."/>
            <person name="Gilna P."/>
            <person name="Schmutz J."/>
            <person name="Larimer F."/>
            <person name="Land M."/>
            <person name="Hauser L."/>
            <person name="Kyrpides N."/>
            <person name="Mikhailova N."/>
            <person name="Viollier P."/>
            <person name="Stephens C."/>
            <person name="Richardson P."/>
        </authorList>
    </citation>
    <scope>NUCLEOTIDE SEQUENCE [LARGE SCALE GENOMIC DNA]</scope>
    <source>
        <strain evidence="7 8">MCS10</strain>
    </source>
</reference>
<keyword evidence="5" id="KW-0862">Zinc</keyword>
<dbReference type="GO" id="GO:0008270">
    <property type="term" value="F:zinc ion binding"/>
    <property type="evidence" value="ECO:0007669"/>
    <property type="project" value="InterPro"/>
</dbReference>
<dbReference type="EMBL" id="CP000449">
    <property type="protein sequence ID" value="ABI66785.1"/>
    <property type="molecule type" value="Genomic_DNA"/>
</dbReference>
<keyword evidence="4" id="KW-0479">Metal-binding</keyword>
<dbReference type="AlphaFoldDB" id="Q0ALQ8"/>
<dbReference type="eggNOG" id="COG0117">
    <property type="taxonomic scope" value="Bacteria"/>
</dbReference>
<dbReference type="Proteomes" id="UP000001964">
    <property type="component" value="Chromosome"/>
</dbReference>
<dbReference type="InterPro" id="IPR004794">
    <property type="entry name" value="Eubact_RibD"/>
</dbReference>
<dbReference type="KEGG" id="mmr:Mmar10_2499"/>
<evidence type="ECO:0000256" key="2">
    <source>
        <dbReference type="ARBA" id="ARBA00012766"/>
    </source>
</evidence>
<dbReference type="PROSITE" id="PS51747">
    <property type="entry name" value="CYT_DCMP_DEAMINASES_2"/>
    <property type="match status" value="1"/>
</dbReference>
<evidence type="ECO:0000259" key="6">
    <source>
        <dbReference type="PROSITE" id="PS51747"/>
    </source>
</evidence>
<organism evidence="7 8">
    <name type="scientific">Maricaulis maris (strain MCS10)</name>
    <name type="common">Caulobacter maris</name>
    <dbReference type="NCBI Taxonomy" id="394221"/>
    <lineage>
        <taxon>Bacteria</taxon>
        <taxon>Pseudomonadati</taxon>
        <taxon>Pseudomonadota</taxon>
        <taxon>Alphaproteobacteria</taxon>
        <taxon>Maricaulales</taxon>
        <taxon>Maricaulaceae</taxon>
        <taxon>Maricaulis</taxon>
    </lineage>
</organism>
<comment type="pathway">
    <text evidence="1">Cofactor biosynthesis; riboflavin biosynthesis; 5-amino-6-(D-ribitylamino)uracil from GTP: step 2/4.</text>
</comment>
<evidence type="ECO:0000256" key="5">
    <source>
        <dbReference type="ARBA" id="ARBA00022833"/>
    </source>
</evidence>